<dbReference type="GeneID" id="85457574"/>
<organism evidence="1 2">
    <name type="scientific">Colletotrichum godetiae</name>
    <dbReference type="NCBI Taxonomy" id="1209918"/>
    <lineage>
        <taxon>Eukaryota</taxon>
        <taxon>Fungi</taxon>
        <taxon>Dikarya</taxon>
        <taxon>Ascomycota</taxon>
        <taxon>Pezizomycotina</taxon>
        <taxon>Sordariomycetes</taxon>
        <taxon>Hypocreomycetidae</taxon>
        <taxon>Glomerellales</taxon>
        <taxon>Glomerellaceae</taxon>
        <taxon>Colletotrichum</taxon>
        <taxon>Colletotrichum acutatum species complex</taxon>
    </lineage>
</organism>
<sequence>MPVRFYRPMNPRRQSPTMLVISAPFPIRGALAINLRYDVPRIHIMPANYIVRLDIIPLRGRELDPVPVNDPPTFHGHVGLQSCTVLDEVEIDVGCPVNVPLQRERSARPWAWFMYHVSDRVSVRAEFSGFLIFKGDRAIISPLKPVFELVL</sequence>
<comment type="caution">
    <text evidence="1">The sequence shown here is derived from an EMBL/GenBank/DDBJ whole genome shotgun (WGS) entry which is preliminary data.</text>
</comment>
<dbReference type="EMBL" id="JAHMHR010000075">
    <property type="protein sequence ID" value="KAK1658306.1"/>
    <property type="molecule type" value="Genomic_DNA"/>
</dbReference>
<evidence type="ECO:0000313" key="1">
    <source>
        <dbReference type="EMBL" id="KAK1658306.1"/>
    </source>
</evidence>
<reference evidence="1" key="1">
    <citation type="submission" date="2021-06" db="EMBL/GenBank/DDBJ databases">
        <title>Comparative genomics, transcriptomics and evolutionary studies reveal genomic signatures of adaptation to plant cell wall in hemibiotrophic fungi.</title>
        <authorList>
            <consortium name="DOE Joint Genome Institute"/>
            <person name="Baroncelli R."/>
            <person name="Diaz J.F."/>
            <person name="Benocci T."/>
            <person name="Peng M."/>
            <person name="Battaglia E."/>
            <person name="Haridas S."/>
            <person name="Andreopoulos W."/>
            <person name="Labutti K."/>
            <person name="Pangilinan J."/>
            <person name="Floch G.L."/>
            <person name="Makela M.R."/>
            <person name="Henrissat B."/>
            <person name="Grigoriev I.V."/>
            <person name="Crouch J.A."/>
            <person name="De Vries R.P."/>
            <person name="Sukno S.A."/>
            <person name="Thon M.R."/>
        </authorList>
    </citation>
    <scope>NUCLEOTIDE SEQUENCE</scope>
    <source>
        <strain evidence="1">CBS 193.32</strain>
    </source>
</reference>
<evidence type="ECO:0000313" key="2">
    <source>
        <dbReference type="Proteomes" id="UP001224890"/>
    </source>
</evidence>
<proteinExistence type="predicted"/>
<keyword evidence="2" id="KW-1185">Reference proteome</keyword>
<protein>
    <submittedName>
        <fullName evidence="1">Uncharacterized protein</fullName>
    </submittedName>
</protein>
<gene>
    <name evidence="1" type="ORF">BDP55DRAFT_637936</name>
</gene>
<dbReference type="RefSeq" id="XP_060423070.1">
    <property type="nucleotide sequence ID" value="XM_060573048.1"/>
</dbReference>
<dbReference type="Proteomes" id="UP001224890">
    <property type="component" value="Unassembled WGS sequence"/>
</dbReference>
<dbReference type="AlphaFoldDB" id="A0AAJ0EN84"/>
<accession>A0AAJ0EN84</accession>
<name>A0AAJ0EN84_9PEZI</name>